<dbReference type="EMBL" id="LCLJ01000006">
    <property type="protein sequence ID" value="KKU15596.1"/>
    <property type="molecule type" value="Genomic_DNA"/>
</dbReference>
<name>A0A0G1N4U3_9BACT</name>
<evidence type="ECO:0000256" key="9">
    <source>
        <dbReference type="PIRNR" id="PIRNR000804"/>
    </source>
</evidence>
<dbReference type="InterPro" id="IPR022635">
    <property type="entry name" value="DNA_polIII_beta_C"/>
</dbReference>
<evidence type="ECO:0000256" key="7">
    <source>
        <dbReference type="ARBA" id="ARBA00022932"/>
    </source>
</evidence>
<comment type="subcellular location">
    <subcellularLocation>
        <location evidence="1 9">Cytoplasm</location>
    </subcellularLocation>
</comment>
<dbReference type="GO" id="GO:0005737">
    <property type="term" value="C:cytoplasm"/>
    <property type="evidence" value="ECO:0007669"/>
    <property type="project" value="UniProtKB-SubCell"/>
</dbReference>
<dbReference type="InterPro" id="IPR001001">
    <property type="entry name" value="DNA_polIII_beta"/>
</dbReference>
<dbReference type="CDD" id="cd00140">
    <property type="entry name" value="beta_clamp"/>
    <property type="match status" value="1"/>
</dbReference>
<dbReference type="InterPro" id="IPR022637">
    <property type="entry name" value="DNA_polIII_beta_cen"/>
</dbReference>
<evidence type="ECO:0000256" key="2">
    <source>
        <dbReference type="ARBA" id="ARBA00010752"/>
    </source>
</evidence>
<reference evidence="13 14" key="1">
    <citation type="journal article" date="2015" name="Nature">
        <title>rRNA introns, odd ribosomes, and small enigmatic genomes across a large radiation of phyla.</title>
        <authorList>
            <person name="Brown C.T."/>
            <person name="Hug L.A."/>
            <person name="Thomas B.C."/>
            <person name="Sharon I."/>
            <person name="Castelle C.J."/>
            <person name="Singh A."/>
            <person name="Wilkins M.J."/>
            <person name="Williams K.H."/>
            <person name="Banfield J.F."/>
        </authorList>
    </citation>
    <scope>NUCLEOTIDE SEQUENCE [LARGE SCALE GENOMIC DNA]</scope>
</reference>
<comment type="caution">
    <text evidence="13">The sequence shown here is derived from an EMBL/GenBank/DDBJ whole genome shotgun (WGS) entry which is preliminary data.</text>
</comment>
<dbReference type="Proteomes" id="UP000034727">
    <property type="component" value="Unassembled WGS sequence"/>
</dbReference>
<evidence type="ECO:0000256" key="1">
    <source>
        <dbReference type="ARBA" id="ARBA00004496"/>
    </source>
</evidence>
<evidence type="ECO:0000256" key="8">
    <source>
        <dbReference type="ARBA" id="ARBA00023125"/>
    </source>
</evidence>
<dbReference type="Gene3D" id="3.10.150.10">
    <property type="entry name" value="DNA Polymerase III, subunit A, domain 2"/>
    <property type="match status" value="1"/>
</dbReference>
<dbReference type="GO" id="GO:0008408">
    <property type="term" value="F:3'-5' exonuclease activity"/>
    <property type="evidence" value="ECO:0007669"/>
    <property type="project" value="InterPro"/>
</dbReference>
<dbReference type="Gene3D" id="3.70.10.10">
    <property type="match status" value="1"/>
</dbReference>
<dbReference type="Pfam" id="PF02768">
    <property type="entry name" value="DNA_pol3_beta_3"/>
    <property type="match status" value="1"/>
</dbReference>
<feature type="domain" description="DNA polymerase III beta sliding clamp central" evidence="11">
    <location>
        <begin position="130"/>
        <end position="248"/>
    </location>
</feature>
<dbReference type="NCBIfam" id="TIGR00663">
    <property type="entry name" value="dnan"/>
    <property type="match status" value="1"/>
</dbReference>
<keyword evidence="3 9" id="KW-0963">Cytoplasm</keyword>
<dbReference type="GO" id="GO:0006271">
    <property type="term" value="P:DNA strand elongation involved in DNA replication"/>
    <property type="evidence" value="ECO:0007669"/>
    <property type="project" value="TreeGrafter"/>
</dbReference>
<dbReference type="PANTHER" id="PTHR30478:SF0">
    <property type="entry name" value="BETA SLIDING CLAMP"/>
    <property type="match status" value="1"/>
</dbReference>
<dbReference type="AlphaFoldDB" id="A0A0G1N4U3"/>
<evidence type="ECO:0000313" key="14">
    <source>
        <dbReference type="Proteomes" id="UP000034727"/>
    </source>
</evidence>
<comment type="subunit">
    <text evidence="9">Forms a ring-shaped head-to-tail homodimer around DNA.</text>
</comment>
<evidence type="ECO:0000313" key="13">
    <source>
        <dbReference type="EMBL" id="KKU15596.1"/>
    </source>
</evidence>
<evidence type="ECO:0000259" key="10">
    <source>
        <dbReference type="Pfam" id="PF00712"/>
    </source>
</evidence>
<evidence type="ECO:0000256" key="6">
    <source>
        <dbReference type="ARBA" id="ARBA00022705"/>
    </source>
</evidence>
<accession>A0A0G1N4U3</accession>
<dbReference type="Pfam" id="PF02767">
    <property type="entry name" value="DNA_pol3_beta_2"/>
    <property type="match status" value="1"/>
</dbReference>
<comment type="function">
    <text evidence="9">Confers DNA tethering and processivity to DNA polymerases and other proteins. Acts as a clamp, forming a ring around DNA (a reaction catalyzed by the clamp-loading complex) which diffuses in an ATP-independent manner freely and bidirectionally along dsDNA. Initially characterized for its ability to contact the catalytic subunit of DNA polymerase III (Pol III), a complex, multichain enzyme responsible for most of the replicative synthesis in bacteria; Pol III exhibits 3'-5' exonuclease proofreading activity. The beta chain is required for initiation of replication as well as for processivity of DNA replication.</text>
</comment>
<dbReference type="InterPro" id="IPR046938">
    <property type="entry name" value="DNA_clamp_sf"/>
</dbReference>
<comment type="similarity">
    <text evidence="2 9">Belongs to the beta sliding clamp family.</text>
</comment>
<dbReference type="Pfam" id="PF00712">
    <property type="entry name" value="DNA_pol3_beta"/>
    <property type="match status" value="1"/>
</dbReference>
<sequence length="372" mass="41016">MNIIVLRDELVNSLYAVERSVGFGSSLPMLKNVLIRADGPTITVTATNLEFAVIYSFQGKVINSGSISVPFHLLNSVIKNLNSEKLSISVREGNVVDITTDNYNASLHGFDAKDYPIIPSIHKSDGKININIESFTEAIECVIGSTQYSEIRPEISGVFMEANSDSMRFVATDGFRLAEKEISGFHMDLSGLDGIGVIIPLRSVEEIYRLLKTQKEGDLNIFVDQTQILFKTERMEMISRVVDGNFPEYKAIIPKDAAIEAILPRRELMSAIKLTSSFSGKNNDLLFASGENGKFIELSSSDGSVGQNTYRITSKIKGGGFSLLFNWKYLMEGIKIFNTDEVIIGVNADDKPVKIKSAGDISLVYVVVPMKK</sequence>
<gene>
    <name evidence="13" type="ORF">UX22_C0006G0004</name>
</gene>
<organism evidence="13 14">
    <name type="scientific">Candidatus Jorgensenbacteria bacterium GW2011_GWA2_45_9</name>
    <dbReference type="NCBI Taxonomy" id="1618663"/>
    <lineage>
        <taxon>Bacteria</taxon>
        <taxon>Candidatus Joergenseniibacteriota</taxon>
    </lineage>
</organism>
<evidence type="ECO:0000256" key="4">
    <source>
        <dbReference type="ARBA" id="ARBA00022679"/>
    </source>
</evidence>
<keyword evidence="4 9" id="KW-0808">Transferase</keyword>
<dbReference type="PANTHER" id="PTHR30478">
    <property type="entry name" value="DNA POLYMERASE III SUBUNIT BETA"/>
    <property type="match status" value="1"/>
</dbReference>
<dbReference type="SMART" id="SM00480">
    <property type="entry name" value="POL3Bc"/>
    <property type="match status" value="1"/>
</dbReference>
<keyword evidence="6 9" id="KW-0235">DNA replication</keyword>
<dbReference type="PIRSF" id="PIRSF000804">
    <property type="entry name" value="DNA_pol_III_b"/>
    <property type="match status" value="1"/>
</dbReference>
<dbReference type="GO" id="GO:0003887">
    <property type="term" value="F:DNA-directed DNA polymerase activity"/>
    <property type="evidence" value="ECO:0007669"/>
    <property type="project" value="UniProtKB-UniRule"/>
</dbReference>
<dbReference type="GO" id="GO:0003677">
    <property type="term" value="F:DNA binding"/>
    <property type="evidence" value="ECO:0007669"/>
    <property type="project" value="UniProtKB-UniRule"/>
</dbReference>
<evidence type="ECO:0000256" key="5">
    <source>
        <dbReference type="ARBA" id="ARBA00022695"/>
    </source>
</evidence>
<proteinExistence type="inferred from homology"/>
<dbReference type="InterPro" id="IPR022634">
    <property type="entry name" value="DNA_polIII_beta_N"/>
</dbReference>
<keyword evidence="8" id="KW-0238">DNA-binding</keyword>
<feature type="domain" description="DNA polymerase III beta sliding clamp C-terminal" evidence="12">
    <location>
        <begin position="251"/>
        <end position="370"/>
    </location>
</feature>
<evidence type="ECO:0000259" key="11">
    <source>
        <dbReference type="Pfam" id="PF02767"/>
    </source>
</evidence>
<protein>
    <recommendedName>
        <fullName evidence="9">Beta sliding clamp</fullName>
    </recommendedName>
</protein>
<feature type="domain" description="DNA polymerase III beta sliding clamp N-terminal" evidence="10">
    <location>
        <begin position="1"/>
        <end position="119"/>
    </location>
</feature>
<dbReference type="GO" id="GO:0009360">
    <property type="term" value="C:DNA polymerase III complex"/>
    <property type="evidence" value="ECO:0007669"/>
    <property type="project" value="InterPro"/>
</dbReference>
<dbReference type="SUPFAM" id="SSF55979">
    <property type="entry name" value="DNA clamp"/>
    <property type="match status" value="3"/>
</dbReference>
<evidence type="ECO:0000256" key="3">
    <source>
        <dbReference type="ARBA" id="ARBA00022490"/>
    </source>
</evidence>
<evidence type="ECO:0000259" key="12">
    <source>
        <dbReference type="Pfam" id="PF02768"/>
    </source>
</evidence>
<keyword evidence="5 9" id="KW-0548">Nucleotidyltransferase</keyword>
<keyword evidence="7 9" id="KW-0239">DNA-directed DNA polymerase</keyword>